<dbReference type="InterPro" id="IPR019585">
    <property type="entry name" value="Rpn7/CSN1"/>
</dbReference>
<dbReference type="Pfam" id="PF01399">
    <property type="entry name" value="PCI"/>
    <property type="match status" value="1"/>
</dbReference>
<dbReference type="GO" id="GO:0043161">
    <property type="term" value="P:proteasome-mediated ubiquitin-dependent protein catabolic process"/>
    <property type="evidence" value="ECO:0007669"/>
    <property type="project" value="TreeGrafter"/>
</dbReference>
<proteinExistence type="predicted"/>
<dbReference type="AlphaFoldDB" id="A0A0H1BBV6"/>
<dbReference type="STRING" id="2060906.A0A0H1BBV6"/>
<dbReference type="InterPro" id="IPR045135">
    <property type="entry name" value="Rpn7_N"/>
</dbReference>
<sequence>MGSDPQYAKYPNLSLAQDIFNLSNPACPQTHQQASLKKLQSAISQHHMAPLYRHLAHPVDGILNTTGEGTTSQHTTSAGSKGGVVASNLLSGRKVSQNLTLPWDEKLYDSLVDENKKELDALQKEEDDAAEAAGDTEVQAARGKRAEFWARVGDRDKAVAAYEAVLETTGILGTKIDLILAIIRIGLFFGDKVFVKKQVERASALVESGGDWDRRNRLKAYKGLHLITVRSYNLAAPLLLDSLSTFTSYELCSYSSLVVYSVLAGSLALKRLDFKAKVVDAPEIKAILGEGEDRLSALSGAISSGPGAGDEEMKDAATTTTPGVASTVVNLTTLGADSGFAPEEETPMDFSPLSNLVSSLYNGIYRSFFLALAAVEDNFLSQDRYLYEHRAWFVREMRLRGYQQLLQSYRVVGLSSMANDFGVTVDFLDRDLAKFIAGDRIACTIDRVKNIIETNRPDDKNKQYADVVKQGDALITKLQKYGQAVRMRGSERG</sequence>
<dbReference type="Pfam" id="PF21154">
    <property type="entry name" value="RPN7_PSMD6_C"/>
    <property type="match status" value="1"/>
</dbReference>
<accession>A0A0H1BBV6</accession>
<reference evidence="4" key="1">
    <citation type="journal article" date="2015" name="PLoS Genet.">
        <title>The dynamic genome and transcriptome of the human fungal pathogen Blastomyces and close relative Emmonsia.</title>
        <authorList>
            <person name="Munoz J.F."/>
            <person name="Gauthier G.M."/>
            <person name="Desjardins C.A."/>
            <person name="Gallo J.E."/>
            <person name="Holder J."/>
            <person name="Sullivan T.D."/>
            <person name="Marty A.J."/>
            <person name="Carmen J.C."/>
            <person name="Chen Z."/>
            <person name="Ding L."/>
            <person name="Gujja S."/>
            <person name="Magrini V."/>
            <person name="Misas E."/>
            <person name="Mitreva M."/>
            <person name="Priest M."/>
            <person name="Saif S."/>
            <person name="Whiston E.A."/>
            <person name="Young S."/>
            <person name="Zeng Q."/>
            <person name="Goldman W.E."/>
            <person name="Mardis E.R."/>
            <person name="Taylor J.W."/>
            <person name="McEwen J.G."/>
            <person name="Clay O.K."/>
            <person name="Klein B.S."/>
            <person name="Cuomo C.A."/>
        </authorList>
    </citation>
    <scope>NUCLEOTIDE SEQUENCE [LARGE SCALE GENOMIC DNA]</scope>
    <source>
        <strain evidence="4">UAMH 139</strain>
    </source>
</reference>
<keyword evidence="4" id="KW-1185">Reference proteome</keyword>
<dbReference type="PROSITE" id="PS50250">
    <property type="entry name" value="PCI"/>
    <property type="match status" value="1"/>
</dbReference>
<gene>
    <name evidence="3" type="ORF">EMPG_15963</name>
</gene>
<dbReference type="PANTHER" id="PTHR14145:SF1">
    <property type="entry name" value="26S PROTEASOME NON-ATPASE REGULATORY SUBUNIT 6"/>
    <property type="match status" value="1"/>
</dbReference>
<dbReference type="SUPFAM" id="SSF46785">
    <property type="entry name" value="Winged helix' DNA-binding domain"/>
    <property type="match status" value="1"/>
</dbReference>
<dbReference type="Pfam" id="PF10602">
    <property type="entry name" value="RPN7"/>
    <property type="match status" value="1"/>
</dbReference>
<dbReference type="Proteomes" id="UP000053573">
    <property type="component" value="Unassembled WGS sequence"/>
</dbReference>
<evidence type="ECO:0000313" key="3">
    <source>
        <dbReference type="EMBL" id="KLJ08603.1"/>
    </source>
</evidence>
<evidence type="ECO:0000256" key="1">
    <source>
        <dbReference type="ARBA" id="ARBA00022942"/>
    </source>
</evidence>
<dbReference type="Gene3D" id="1.25.40.570">
    <property type="match status" value="2"/>
</dbReference>
<dbReference type="FunFam" id="1.25.40.570:FF:000021">
    <property type="entry name" value="Putative proteasome regulatory particle subunit"/>
    <property type="match status" value="1"/>
</dbReference>
<protein>
    <submittedName>
        <fullName evidence="3">26S proteasome regulatory subunit N7</fullName>
    </submittedName>
</protein>
<evidence type="ECO:0000259" key="2">
    <source>
        <dbReference type="PROSITE" id="PS50250"/>
    </source>
</evidence>
<dbReference type="EMBL" id="LDEV01002564">
    <property type="protein sequence ID" value="KLJ08603.1"/>
    <property type="molecule type" value="Genomic_DNA"/>
</dbReference>
<evidence type="ECO:0000313" key="4">
    <source>
        <dbReference type="Proteomes" id="UP000053573"/>
    </source>
</evidence>
<organism evidence="3 4">
    <name type="scientific">Blastomyces silverae</name>
    <dbReference type="NCBI Taxonomy" id="2060906"/>
    <lineage>
        <taxon>Eukaryota</taxon>
        <taxon>Fungi</taxon>
        <taxon>Dikarya</taxon>
        <taxon>Ascomycota</taxon>
        <taxon>Pezizomycotina</taxon>
        <taxon>Eurotiomycetes</taxon>
        <taxon>Eurotiomycetidae</taxon>
        <taxon>Onygenales</taxon>
        <taxon>Ajellomycetaceae</taxon>
        <taxon>Blastomyces</taxon>
    </lineage>
</organism>
<dbReference type="InterPro" id="IPR036390">
    <property type="entry name" value="WH_DNA-bd_sf"/>
</dbReference>
<dbReference type="OrthoDB" id="1452at2759"/>
<comment type="caution">
    <text evidence="3">The sequence shown here is derived from an EMBL/GenBank/DDBJ whole genome shotgun (WGS) entry which is preliminary data.</text>
</comment>
<dbReference type="FunFam" id="1.25.40.570:FF:000013">
    <property type="entry name" value="Proteasome regulatory particle subunit (RpnG)"/>
    <property type="match status" value="1"/>
</dbReference>
<name>A0A0H1BBV6_9EURO</name>
<dbReference type="GO" id="GO:0005838">
    <property type="term" value="C:proteasome regulatory particle"/>
    <property type="evidence" value="ECO:0007669"/>
    <property type="project" value="TreeGrafter"/>
</dbReference>
<dbReference type="SMART" id="SM00088">
    <property type="entry name" value="PINT"/>
    <property type="match status" value="1"/>
</dbReference>
<dbReference type="InterPro" id="IPR049549">
    <property type="entry name" value="RPN7_PSMD6_C"/>
</dbReference>
<dbReference type="PANTHER" id="PTHR14145">
    <property type="entry name" value="26S PROTESOME SUBUNIT 6"/>
    <property type="match status" value="1"/>
</dbReference>
<keyword evidence="1 3" id="KW-0647">Proteasome</keyword>
<feature type="domain" description="PCI" evidence="2">
    <location>
        <begin position="231"/>
        <end position="459"/>
    </location>
</feature>
<dbReference type="InterPro" id="IPR000717">
    <property type="entry name" value="PCI_dom"/>
</dbReference>